<reference evidence="13 14" key="1">
    <citation type="submission" date="2019-03" db="EMBL/GenBank/DDBJ databases">
        <title>Genomic Encyclopedia of Archaeal and Bacterial Type Strains, Phase II (KMG-II): from individual species to whole genera.</title>
        <authorList>
            <person name="Goeker M."/>
        </authorList>
    </citation>
    <scope>NUCLEOTIDE SEQUENCE [LARGE SCALE GENOMIC DNA]</scope>
    <source>
        <strain evidence="13 14">DSM 24323</strain>
    </source>
</reference>
<dbReference type="EMBL" id="SOAW01000001">
    <property type="protein sequence ID" value="TDT32430.1"/>
    <property type="molecule type" value="Genomic_DNA"/>
</dbReference>
<evidence type="ECO:0000256" key="6">
    <source>
        <dbReference type="ARBA" id="ARBA00022777"/>
    </source>
</evidence>
<evidence type="ECO:0000259" key="11">
    <source>
        <dbReference type="Pfam" id="PF02518"/>
    </source>
</evidence>
<feature type="domain" description="Signal transduction histidine kinase subgroup 3 dimerisation and phosphoacceptor" evidence="12">
    <location>
        <begin position="89"/>
        <end position="154"/>
    </location>
</feature>
<feature type="domain" description="Histidine kinase/HSP90-like ATPase" evidence="11">
    <location>
        <begin position="202"/>
        <end position="289"/>
    </location>
</feature>
<keyword evidence="10" id="KW-1133">Transmembrane helix</keyword>
<dbReference type="InterPro" id="IPR011712">
    <property type="entry name" value="Sig_transdc_His_kin_sub3_dim/P"/>
</dbReference>
<evidence type="ECO:0000256" key="5">
    <source>
        <dbReference type="ARBA" id="ARBA00022741"/>
    </source>
</evidence>
<sequence>MVLALRWPWQFAAGAILIGIVATTATSVSISTFSFAPLHPSDLITPTAILLLVLVLGSLVRQWLLSREQVQLQEQRAEHEAGLRRAMEERSRIARELHDVVAHGLSIISIQASTVRYRVEGVPEPVVVELEQISESAREALAEMRSLLQVLRAEDTETELAPQPSVARLPELIAASRRGGQEVNLEISGDLDTDLSEVTSLGAYRIVQEALSNVLRHAPGQPIEVRVTVGERAVRVEISNPLAGADRGRTEPRRDGLGLLGMAERAKMAGGWVEAGRIGDDFRVVAELPRHGRATRS</sequence>
<feature type="transmembrane region" description="Helical" evidence="10">
    <location>
        <begin position="43"/>
        <end position="64"/>
    </location>
</feature>
<name>A0A4R7J521_9ACTN</name>
<dbReference type="SUPFAM" id="SSF55874">
    <property type="entry name" value="ATPase domain of HSP90 chaperone/DNA topoisomerase II/histidine kinase"/>
    <property type="match status" value="1"/>
</dbReference>
<keyword evidence="5" id="KW-0547">Nucleotide-binding</keyword>
<dbReference type="PANTHER" id="PTHR24421">
    <property type="entry name" value="NITRATE/NITRITE SENSOR PROTEIN NARX-RELATED"/>
    <property type="match status" value="1"/>
</dbReference>
<dbReference type="CDD" id="cd16917">
    <property type="entry name" value="HATPase_UhpB-NarQ-NarX-like"/>
    <property type="match status" value="1"/>
</dbReference>
<keyword evidence="4" id="KW-0808">Transferase</keyword>
<keyword evidence="10" id="KW-0472">Membrane</keyword>
<comment type="caution">
    <text evidence="13">The sequence shown here is derived from an EMBL/GenBank/DDBJ whole genome shotgun (WGS) entry which is preliminary data.</text>
</comment>
<evidence type="ECO:0000313" key="14">
    <source>
        <dbReference type="Proteomes" id="UP000295371"/>
    </source>
</evidence>
<dbReference type="InterPro" id="IPR036890">
    <property type="entry name" value="HATPase_C_sf"/>
</dbReference>
<evidence type="ECO:0000256" key="3">
    <source>
        <dbReference type="ARBA" id="ARBA00022553"/>
    </source>
</evidence>
<proteinExistence type="predicted"/>
<dbReference type="AlphaFoldDB" id="A0A4R7J521"/>
<keyword evidence="9" id="KW-0175">Coiled coil</keyword>
<evidence type="ECO:0000256" key="2">
    <source>
        <dbReference type="ARBA" id="ARBA00012438"/>
    </source>
</evidence>
<keyword evidence="8" id="KW-0902">Two-component regulatory system</keyword>
<dbReference type="Gene3D" id="3.30.565.10">
    <property type="entry name" value="Histidine kinase-like ATPase, C-terminal domain"/>
    <property type="match status" value="1"/>
</dbReference>
<protein>
    <recommendedName>
        <fullName evidence="2">histidine kinase</fullName>
        <ecNumber evidence="2">2.7.13.3</ecNumber>
    </recommendedName>
</protein>
<dbReference type="PANTHER" id="PTHR24421:SF10">
    <property type="entry name" value="NITRATE_NITRITE SENSOR PROTEIN NARQ"/>
    <property type="match status" value="1"/>
</dbReference>
<evidence type="ECO:0000256" key="8">
    <source>
        <dbReference type="ARBA" id="ARBA00023012"/>
    </source>
</evidence>
<dbReference type="GO" id="GO:0000155">
    <property type="term" value="F:phosphorelay sensor kinase activity"/>
    <property type="evidence" value="ECO:0007669"/>
    <property type="project" value="InterPro"/>
</dbReference>
<keyword evidence="14" id="KW-1185">Reference proteome</keyword>
<evidence type="ECO:0000259" key="12">
    <source>
        <dbReference type="Pfam" id="PF07730"/>
    </source>
</evidence>
<gene>
    <name evidence="13" type="ORF">CLV29_0002</name>
</gene>
<dbReference type="EC" id="2.7.13.3" evidence="2"/>
<dbReference type="InterPro" id="IPR003594">
    <property type="entry name" value="HATPase_dom"/>
</dbReference>
<keyword evidence="3" id="KW-0597">Phosphoprotein</keyword>
<dbReference type="InterPro" id="IPR050482">
    <property type="entry name" value="Sensor_HK_TwoCompSys"/>
</dbReference>
<evidence type="ECO:0000256" key="10">
    <source>
        <dbReference type="SAM" id="Phobius"/>
    </source>
</evidence>
<dbReference type="Proteomes" id="UP000295371">
    <property type="component" value="Unassembled WGS sequence"/>
</dbReference>
<comment type="catalytic activity">
    <reaction evidence="1">
        <text>ATP + protein L-histidine = ADP + protein N-phospho-L-histidine.</text>
        <dbReference type="EC" id="2.7.13.3"/>
    </reaction>
</comment>
<evidence type="ECO:0000256" key="4">
    <source>
        <dbReference type="ARBA" id="ARBA00022679"/>
    </source>
</evidence>
<evidence type="ECO:0000313" key="13">
    <source>
        <dbReference type="EMBL" id="TDT32430.1"/>
    </source>
</evidence>
<evidence type="ECO:0000256" key="1">
    <source>
        <dbReference type="ARBA" id="ARBA00000085"/>
    </source>
</evidence>
<evidence type="ECO:0000256" key="7">
    <source>
        <dbReference type="ARBA" id="ARBA00022840"/>
    </source>
</evidence>
<organism evidence="13 14">
    <name type="scientific">Naumannella halotolerans</name>
    <dbReference type="NCBI Taxonomy" id="993414"/>
    <lineage>
        <taxon>Bacteria</taxon>
        <taxon>Bacillati</taxon>
        <taxon>Actinomycetota</taxon>
        <taxon>Actinomycetes</taxon>
        <taxon>Propionibacteriales</taxon>
        <taxon>Propionibacteriaceae</taxon>
        <taxon>Naumannella</taxon>
    </lineage>
</organism>
<accession>A0A4R7J521</accession>
<dbReference type="GO" id="GO:0046983">
    <property type="term" value="F:protein dimerization activity"/>
    <property type="evidence" value="ECO:0007669"/>
    <property type="project" value="InterPro"/>
</dbReference>
<dbReference type="Pfam" id="PF07730">
    <property type="entry name" value="HisKA_3"/>
    <property type="match status" value="1"/>
</dbReference>
<dbReference type="Pfam" id="PF02518">
    <property type="entry name" value="HATPase_c"/>
    <property type="match status" value="1"/>
</dbReference>
<dbReference type="GO" id="GO:0016020">
    <property type="term" value="C:membrane"/>
    <property type="evidence" value="ECO:0007669"/>
    <property type="project" value="InterPro"/>
</dbReference>
<feature type="coiled-coil region" evidence="9">
    <location>
        <begin position="127"/>
        <end position="154"/>
    </location>
</feature>
<keyword evidence="10" id="KW-0812">Transmembrane</keyword>
<keyword evidence="7" id="KW-0067">ATP-binding</keyword>
<dbReference type="GO" id="GO:0005524">
    <property type="term" value="F:ATP binding"/>
    <property type="evidence" value="ECO:0007669"/>
    <property type="project" value="UniProtKB-KW"/>
</dbReference>
<keyword evidence="6 13" id="KW-0418">Kinase</keyword>
<dbReference type="Gene3D" id="1.20.5.1930">
    <property type="match status" value="1"/>
</dbReference>
<evidence type="ECO:0000256" key="9">
    <source>
        <dbReference type="SAM" id="Coils"/>
    </source>
</evidence>